<accession>A0A2T5ITB8</accession>
<comment type="caution">
    <text evidence="1">The sequence shown here is derived from an EMBL/GenBank/DDBJ whole genome shotgun (WGS) entry which is preliminary data.</text>
</comment>
<dbReference type="RefSeq" id="WP_107866943.1">
    <property type="nucleotide sequence ID" value="NZ_QAON01000024.1"/>
</dbReference>
<reference evidence="1 2" key="1">
    <citation type="submission" date="2018-04" db="EMBL/GenBank/DDBJ databases">
        <title>Genomic Encyclopedia of Archaeal and Bacterial Type Strains, Phase II (KMG-II): from individual species to whole genera.</title>
        <authorList>
            <person name="Goeker M."/>
        </authorList>
    </citation>
    <scope>NUCLEOTIDE SEQUENCE [LARGE SCALE GENOMIC DNA]</scope>
    <source>
        <strain evidence="1 2">DSM 5822</strain>
    </source>
</reference>
<organism evidence="1 2">
    <name type="scientific">Agitococcus lubricus</name>
    <dbReference type="NCBI Taxonomy" id="1077255"/>
    <lineage>
        <taxon>Bacteria</taxon>
        <taxon>Pseudomonadati</taxon>
        <taxon>Pseudomonadota</taxon>
        <taxon>Gammaproteobacteria</taxon>
        <taxon>Moraxellales</taxon>
        <taxon>Moraxellaceae</taxon>
        <taxon>Agitococcus</taxon>
    </lineage>
</organism>
<dbReference type="EMBL" id="QAON01000024">
    <property type="protein sequence ID" value="PTQ87105.1"/>
    <property type="molecule type" value="Genomic_DNA"/>
</dbReference>
<evidence type="ECO:0000313" key="2">
    <source>
        <dbReference type="Proteomes" id="UP000244223"/>
    </source>
</evidence>
<sequence length="137" mass="15305">MSNKISEVLYSRFVMFALLENEITTKNLQIALTGYGFDYSLRTIQRSLKELKASGLPIESSRCQKKSVGGTELLWKWKDTANPTDLLIQAKSTLIIQSIASCKHCKNTGSLVLDNTKEVLEQRCKDCGHIEHIGEAA</sequence>
<evidence type="ECO:0000313" key="1">
    <source>
        <dbReference type="EMBL" id="PTQ87105.1"/>
    </source>
</evidence>
<name>A0A2T5ITB8_9GAMM</name>
<dbReference type="Proteomes" id="UP000244223">
    <property type="component" value="Unassembled WGS sequence"/>
</dbReference>
<protein>
    <submittedName>
        <fullName evidence="1">Uncharacterized protein</fullName>
    </submittedName>
</protein>
<gene>
    <name evidence="1" type="ORF">C8N29_12427</name>
</gene>
<keyword evidence="2" id="KW-1185">Reference proteome</keyword>
<proteinExistence type="predicted"/>
<dbReference type="AlphaFoldDB" id="A0A2T5ITB8"/>